<feature type="transmembrane region" description="Helical" evidence="1">
    <location>
        <begin position="427"/>
        <end position="449"/>
    </location>
</feature>
<dbReference type="InterPro" id="IPR010540">
    <property type="entry name" value="CmpB_TMEM229"/>
</dbReference>
<dbReference type="Pfam" id="PF06541">
    <property type="entry name" value="ABC_trans_CmpB"/>
    <property type="match status" value="1"/>
</dbReference>
<feature type="transmembrane region" description="Helical" evidence="1">
    <location>
        <begin position="270"/>
        <end position="290"/>
    </location>
</feature>
<feature type="transmembrane region" description="Helical" evidence="1">
    <location>
        <begin position="476"/>
        <end position="498"/>
    </location>
</feature>
<protein>
    <submittedName>
        <fullName evidence="2">DUF975 family protein</fullName>
    </submittedName>
</protein>
<comment type="caution">
    <text evidence="2">The sequence shown here is derived from an EMBL/GenBank/DDBJ whole genome shotgun (WGS) entry which is preliminary data.</text>
</comment>
<keyword evidence="1" id="KW-1133">Transmembrane helix</keyword>
<dbReference type="InterPro" id="IPR010380">
    <property type="entry name" value="DUF975"/>
</dbReference>
<dbReference type="PANTHER" id="PTHR40076">
    <property type="entry name" value="MEMBRANE PROTEIN-RELATED"/>
    <property type="match status" value="1"/>
</dbReference>
<accession>A0A923LWS3</accession>
<name>A0A923LWS3_9FIRM</name>
<organism evidence="2 3">
    <name type="scientific">Agathobaculum faecis</name>
    <dbReference type="NCBI Taxonomy" id="2763013"/>
    <lineage>
        <taxon>Bacteria</taxon>
        <taxon>Bacillati</taxon>
        <taxon>Bacillota</taxon>
        <taxon>Clostridia</taxon>
        <taxon>Eubacteriales</taxon>
        <taxon>Butyricicoccaceae</taxon>
        <taxon>Agathobaculum</taxon>
    </lineage>
</organism>
<feature type="transmembrane region" description="Helical" evidence="1">
    <location>
        <begin position="93"/>
        <end position="111"/>
    </location>
</feature>
<evidence type="ECO:0000313" key="3">
    <source>
        <dbReference type="Proteomes" id="UP000606499"/>
    </source>
</evidence>
<proteinExistence type="predicted"/>
<feature type="transmembrane region" description="Helical" evidence="1">
    <location>
        <begin position="181"/>
        <end position="200"/>
    </location>
</feature>
<keyword evidence="1" id="KW-0812">Transmembrane</keyword>
<dbReference type="Proteomes" id="UP000606499">
    <property type="component" value="Unassembled WGS sequence"/>
</dbReference>
<dbReference type="Pfam" id="PF06161">
    <property type="entry name" value="DUF975"/>
    <property type="match status" value="1"/>
</dbReference>
<feature type="transmembrane region" description="Helical" evidence="1">
    <location>
        <begin position="403"/>
        <end position="420"/>
    </location>
</feature>
<dbReference type="RefSeq" id="WP_054327479.1">
    <property type="nucleotide sequence ID" value="NZ_JACOPL010000007.1"/>
</dbReference>
<reference evidence="2" key="1">
    <citation type="submission" date="2020-08" db="EMBL/GenBank/DDBJ databases">
        <title>Genome public.</title>
        <authorList>
            <person name="Liu C."/>
            <person name="Sun Q."/>
        </authorList>
    </citation>
    <scope>NUCLEOTIDE SEQUENCE</scope>
    <source>
        <strain evidence="2">NSJ-28</strain>
    </source>
</reference>
<gene>
    <name evidence="2" type="ORF">H8S45_08765</name>
</gene>
<dbReference type="AlphaFoldDB" id="A0A923LWS3"/>
<sequence>MWQRKELKRRGKRQFLRNWAATVAVCFILAFTGAEFAGSADFIGQFDPSAMLPDDQVAIQAVSLSNWELLLEWLRIDPMDGTHPMWAAADQSLAPAFDTLTAPFSAFFALLERSRFAGWLDIALAALGIAGGLWFTIWVLSAVSVGARRFLLESRVRDNISIAAMFTPFQHGCWRNVAKGMFLRSLFLLLWACTIVGFPVKLYSYRMVPYILAENPQARPAETLRLSRQMMRGNKWRCFVLDLTFYLHWTFLPLLASTVLGTAIGLATGDVALCQSLAAAAAGLLSLLFVNGYRSATDAGLYAALRQAQLDAGTPLSALFVVPAFGETAPAGEKPRLPDADVRLPEDPVFHYAQRHKLDYNRHYGLRTLILLFFTFAFIGWVWEVALHIVTKGMFVNRGTMLGPWLPIYGAGGALVLLLLKKLFTRPVATFLVSMVLCSVIEYFSSWYLEVTKGIRWWDYSGYFMNLNGRICLEGAVIFGLGCCAVVYFAGPLLGGLLDRLSPARQNTLCAVLLTLFVADLAYSHVHPNAGEGITDYNDWQQDAARDALLPEAANDSVTAILSE</sequence>
<feature type="transmembrane region" description="Helical" evidence="1">
    <location>
        <begin position="238"/>
        <end position="264"/>
    </location>
</feature>
<dbReference type="PANTHER" id="PTHR40076:SF1">
    <property type="entry name" value="MEMBRANE PROTEIN"/>
    <property type="match status" value="1"/>
</dbReference>
<feature type="transmembrane region" description="Helical" evidence="1">
    <location>
        <begin position="123"/>
        <end position="147"/>
    </location>
</feature>
<keyword evidence="3" id="KW-1185">Reference proteome</keyword>
<feature type="transmembrane region" description="Helical" evidence="1">
    <location>
        <begin position="364"/>
        <end position="383"/>
    </location>
</feature>
<evidence type="ECO:0000256" key="1">
    <source>
        <dbReference type="SAM" id="Phobius"/>
    </source>
</evidence>
<dbReference type="EMBL" id="JACOPL010000007">
    <property type="protein sequence ID" value="MBC5725545.1"/>
    <property type="molecule type" value="Genomic_DNA"/>
</dbReference>
<keyword evidence="1" id="KW-0472">Membrane</keyword>
<evidence type="ECO:0000313" key="2">
    <source>
        <dbReference type="EMBL" id="MBC5725545.1"/>
    </source>
</evidence>